<gene>
    <name evidence="2" type="ORF">KY290_028749</name>
</gene>
<evidence type="ECO:0000256" key="1">
    <source>
        <dbReference type="SAM" id="MobiDB-lite"/>
    </source>
</evidence>
<name>A0ABQ7UIU5_SOLTU</name>
<comment type="caution">
    <text evidence="2">The sequence shown here is derived from an EMBL/GenBank/DDBJ whole genome shotgun (WGS) entry which is preliminary data.</text>
</comment>
<organism evidence="2 3">
    <name type="scientific">Solanum tuberosum</name>
    <name type="common">Potato</name>
    <dbReference type="NCBI Taxonomy" id="4113"/>
    <lineage>
        <taxon>Eukaryota</taxon>
        <taxon>Viridiplantae</taxon>
        <taxon>Streptophyta</taxon>
        <taxon>Embryophyta</taxon>
        <taxon>Tracheophyta</taxon>
        <taxon>Spermatophyta</taxon>
        <taxon>Magnoliopsida</taxon>
        <taxon>eudicotyledons</taxon>
        <taxon>Gunneridae</taxon>
        <taxon>Pentapetalae</taxon>
        <taxon>asterids</taxon>
        <taxon>lamiids</taxon>
        <taxon>Solanales</taxon>
        <taxon>Solanaceae</taxon>
        <taxon>Solanoideae</taxon>
        <taxon>Solaneae</taxon>
        <taxon>Solanum</taxon>
    </lineage>
</organism>
<dbReference type="Proteomes" id="UP000826656">
    <property type="component" value="Unassembled WGS sequence"/>
</dbReference>
<evidence type="ECO:0000313" key="2">
    <source>
        <dbReference type="EMBL" id="KAH0749517.1"/>
    </source>
</evidence>
<sequence>MGQIESAQHSFSQSNAASVTPNDESKLKVALIQKETHRFLKGDVSIHECDAENIGSVLVRMVTHIDGNDEDKQ</sequence>
<feature type="compositionally biased region" description="Polar residues" evidence="1">
    <location>
        <begin position="1"/>
        <end position="22"/>
    </location>
</feature>
<evidence type="ECO:0000313" key="3">
    <source>
        <dbReference type="Proteomes" id="UP000826656"/>
    </source>
</evidence>
<reference evidence="2 3" key="1">
    <citation type="journal article" date="2021" name="bioRxiv">
        <title>Chromosome-scale and haplotype-resolved genome assembly of a tetraploid potato cultivar.</title>
        <authorList>
            <person name="Sun H."/>
            <person name="Jiao W.-B."/>
            <person name="Krause K."/>
            <person name="Campoy J.A."/>
            <person name="Goel M."/>
            <person name="Folz-Donahue K."/>
            <person name="Kukat C."/>
            <person name="Huettel B."/>
            <person name="Schneeberger K."/>
        </authorList>
    </citation>
    <scope>NUCLEOTIDE SEQUENCE [LARGE SCALE GENOMIC DNA]</scope>
    <source>
        <strain evidence="2">SolTubOtavaFocal</strain>
        <tissue evidence="2">Leaves</tissue>
    </source>
</reference>
<keyword evidence="3" id="KW-1185">Reference proteome</keyword>
<feature type="region of interest" description="Disordered" evidence="1">
    <location>
        <begin position="1"/>
        <end position="24"/>
    </location>
</feature>
<protein>
    <submittedName>
        <fullName evidence="2">Uncharacterized protein</fullName>
    </submittedName>
</protein>
<accession>A0ABQ7UIU5</accession>
<proteinExistence type="predicted"/>
<dbReference type="EMBL" id="JAIVGD010000019">
    <property type="protein sequence ID" value="KAH0749517.1"/>
    <property type="molecule type" value="Genomic_DNA"/>
</dbReference>